<name>A0A7R9CKG7_TIMPO</name>
<feature type="domain" description="Serpin" evidence="4">
    <location>
        <begin position="58"/>
        <end position="191"/>
    </location>
</feature>
<dbReference type="InterPro" id="IPR000215">
    <property type="entry name" value="Serpin_fam"/>
</dbReference>
<dbReference type="PANTHER" id="PTHR11461">
    <property type="entry name" value="SERINE PROTEASE INHIBITOR, SERPIN"/>
    <property type="match status" value="1"/>
</dbReference>
<proteinExistence type="inferred from homology"/>
<dbReference type="SUPFAM" id="SSF56574">
    <property type="entry name" value="Serpins"/>
    <property type="match status" value="1"/>
</dbReference>
<dbReference type="AlphaFoldDB" id="A0A7R9CKG7"/>
<dbReference type="PANTHER" id="PTHR11461:SF211">
    <property type="entry name" value="GH10112P-RELATED"/>
    <property type="match status" value="1"/>
</dbReference>
<dbReference type="Pfam" id="PF00079">
    <property type="entry name" value="Serpin"/>
    <property type="match status" value="1"/>
</dbReference>
<dbReference type="Gene3D" id="2.30.39.10">
    <property type="entry name" value="Alpha-1-antitrypsin, domain 1"/>
    <property type="match status" value="1"/>
</dbReference>
<gene>
    <name evidence="5" type="ORF">TPSB3V08_LOCUS780</name>
</gene>
<dbReference type="Gene3D" id="3.30.497.10">
    <property type="entry name" value="Antithrombin, subunit I, domain 2"/>
    <property type="match status" value="1"/>
</dbReference>
<keyword evidence="3" id="KW-0722">Serine protease inhibitor</keyword>
<evidence type="ECO:0000313" key="5">
    <source>
        <dbReference type="EMBL" id="CAD7396695.1"/>
    </source>
</evidence>
<dbReference type="EMBL" id="OD000267">
    <property type="protein sequence ID" value="CAD7396695.1"/>
    <property type="molecule type" value="Genomic_DNA"/>
</dbReference>
<evidence type="ECO:0000259" key="4">
    <source>
        <dbReference type="Pfam" id="PF00079"/>
    </source>
</evidence>
<dbReference type="GO" id="GO:0004867">
    <property type="term" value="F:serine-type endopeptidase inhibitor activity"/>
    <property type="evidence" value="ECO:0007669"/>
    <property type="project" value="UniProtKB-KW"/>
</dbReference>
<reference evidence="5" key="1">
    <citation type="submission" date="2020-11" db="EMBL/GenBank/DDBJ databases">
        <authorList>
            <person name="Tran Van P."/>
        </authorList>
    </citation>
    <scope>NUCLEOTIDE SEQUENCE</scope>
</reference>
<accession>A0A7R9CKG7</accession>
<evidence type="ECO:0000256" key="3">
    <source>
        <dbReference type="ARBA" id="ARBA00022900"/>
    </source>
</evidence>
<dbReference type="GO" id="GO:0005615">
    <property type="term" value="C:extracellular space"/>
    <property type="evidence" value="ECO:0007669"/>
    <property type="project" value="InterPro"/>
</dbReference>
<organism evidence="5">
    <name type="scientific">Timema poppense</name>
    <name type="common">Walking stick</name>
    <dbReference type="NCBI Taxonomy" id="170557"/>
    <lineage>
        <taxon>Eukaryota</taxon>
        <taxon>Metazoa</taxon>
        <taxon>Ecdysozoa</taxon>
        <taxon>Arthropoda</taxon>
        <taxon>Hexapoda</taxon>
        <taxon>Insecta</taxon>
        <taxon>Pterygota</taxon>
        <taxon>Neoptera</taxon>
        <taxon>Polyneoptera</taxon>
        <taxon>Phasmatodea</taxon>
        <taxon>Timematodea</taxon>
        <taxon>Timematoidea</taxon>
        <taxon>Timematidae</taxon>
        <taxon>Timema</taxon>
    </lineage>
</organism>
<keyword evidence="2" id="KW-0646">Protease inhibitor</keyword>
<evidence type="ECO:0000256" key="2">
    <source>
        <dbReference type="ARBA" id="ARBA00022690"/>
    </source>
</evidence>
<protein>
    <recommendedName>
        <fullName evidence="4">Serpin domain-containing protein</fullName>
    </recommendedName>
</protein>
<dbReference type="InterPro" id="IPR042178">
    <property type="entry name" value="Serpin_sf_1"/>
</dbReference>
<comment type="similarity">
    <text evidence="1">Belongs to the serpin family.</text>
</comment>
<dbReference type="InterPro" id="IPR036186">
    <property type="entry name" value="Serpin_sf"/>
</dbReference>
<sequence length="311" mass="34987">MASFGSYDRSCALISCRGQFQKKKIEKQRASLVAFVRELSSNTVHPTEIRTSISPSSAAELQHDKRGGQFNLLIILPYDIDGLTQLENSIKGFDIGHITLYKYVLAKVWLPKFKLCTETDFKGSLEELGVKKLFHRANLSGILSPDTIRVDGIRQTALFDVSDETAGTSNIPKARRYSPHKSKPKKVKFKGSKAFSGKRRVLLQVDYVTQLSFTGSQANLSPLSIIFLSIDCIIVSTPLCISCLQRATTWMIRKRRLQSMFATETEENTDKHARTREGKRVSHFPTVVVKLLRENLRVDTESSGKDDTLSR</sequence>
<evidence type="ECO:0000256" key="1">
    <source>
        <dbReference type="ARBA" id="ARBA00009500"/>
    </source>
</evidence>
<dbReference type="InterPro" id="IPR023796">
    <property type="entry name" value="Serpin_dom"/>
</dbReference>
<dbReference type="InterPro" id="IPR042185">
    <property type="entry name" value="Serpin_sf_2"/>
</dbReference>